<proteinExistence type="predicted"/>
<sequence>MKPEFIVGAYASLPQGRPSQELCYMLLGEQSWVRGTELPFPGDLANEDDRHWLAEHLPAHWHTNSVTAIPGTMRRMNEDPWFGLASPQEAGRRDAIGFFEDLRRAVADVARVRGAQDIAYIELHSAPRRVSDADRMEESLRLLASWDWSGARLVIEHCDRYIDGQEPEKGFLRLDDEIALCKELGIGLTINWGRSAVEGRSARTALEHVRRCADADALTGLMFSGAGPKETIYGYPWIDGHLPMNPDEPTSLMDADAIAECMHAANTQERPIAYVGAKVCVPRDATLDERVRYLSHIHEAVEQ</sequence>
<dbReference type="RefSeq" id="WP_060620721.1">
    <property type="nucleotide sequence ID" value="NZ_CP010411.1"/>
</dbReference>
<evidence type="ECO:0000313" key="1">
    <source>
        <dbReference type="EMBL" id="ALE09385.1"/>
    </source>
</evidence>
<gene>
    <name evidence="1" type="ORF">RY67_1365</name>
</gene>
<dbReference type="InterPro" id="IPR032344">
    <property type="entry name" value="DUF4862"/>
</dbReference>
<dbReference type="Pfam" id="PF16154">
    <property type="entry name" value="DUF4862"/>
    <property type="match status" value="1"/>
</dbReference>
<accession>A0A0M3T6C6</accession>
<dbReference type="Proteomes" id="UP000067206">
    <property type="component" value="Chromosome"/>
</dbReference>
<protein>
    <submittedName>
        <fullName evidence="1">UDP-N-acetylglucosamine diphosphorylase</fullName>
    </submittedName>
</protein>
<dbReference type="PATRIC" id="fig|1682.24.peg.1328"/>
<dbReference type="EMBL" id="CP010411">
    <property type="protein sequence ID" value="ALE09385.1"/>
    <property type="molecule type" value="Genomic_DNA"/>
</dbReference>
<organism evidence="1 2">
    <name type="scientific">Bifidobacterium longum subsp. infantis</name>
    <dbReference type="NCBI Taxonomy" id="1682"/>
    <lineage>
        <taxon>Bacteria</taxon>
        <taxon>Bacillati</taxon>
        <taxon>Actinomycetota</taxon>
        <taxon>Actinomycetes</taxon>
        <taxon>Bifidobacteriales</taxon>
        <taxon>Bifidobacteriaceae</taxon>
        <taxon>Bifidobacterium</taxon>
    </lineage>
</organism>
<reference evidence="1 2" key="1">
    <citation type="submission" date="2014-12" db="EMBL/GenBank/DDBJ databases">
        <title>Complete genome sequence of Bifidobacterium longum subsp. infantis BT1.</title>
        <authorList>
            <person name="Kim J.F."/>
            <person name="Kwak M.-J."/>
        </authorList>
    </citation>
    <scope>NUCLEOTIDE SEQUENCE [LARGE SCALE GENOMIC DNA]</scope>
    <source>
        <strain evidence="1 2">BT1</strain>
    </source>
</reference>
<name>A0A0M3T6C6_BIFLI</name>
<evidence type="ECO:0000313" key="2">
    <source>
        <dbReference type="Proteomes" id="UP000067206"/>
    </source>
</evidence>
<dbReference type="AlphaFoldDB" id="A0A0M3T6C6"/>